<keyword evidence="4" id="KW-0813">Transport</keyword>
<organism evidence="11 12">
    <name type="scientific">Tegillarca granosa</name>
    <name type="common">Malaysian cockle</name>
    <name type="synonym">Anadara granosa</name>
    <dbReference type="NCBI Taxonomy" id="220873"/>
    <lineage>
        <taxon>Eukaryota</taxon>
        <taxon>Metazoa</taxon>
        <taxon>Spiralia</taxon>
        <taxon>Lophotrochozoa</taxon>
        <taxon>Mollusca</taxon>
        <taxon>Bivalvia</taxon>
        <taxon>Autobranchia</taxon>
        <taxon>Pteriomorphia</taxon>
        <taxon>Arcoida</taxon>
        <taxon>Arcoidea</taxon>
        <taxon>Arcidae</taxon>
        <taxon>Tegillarca</taxon>
    </lineage>
</organism>
<comment type="caution">
    <text evidence="11">The sequence shown here is derived from an EMBL/GenBank/DDBJ whole genome shotgun (WGS) entry which is preliminary data.</text>
</comment>
<keyword evidence="5 10" id="KW-0812">Transmembrane</keyword>
<protein>
    <submittedName>
        <fullName evidence="11">Uncharacterized protein</fullName>
    </submittedName>
</protein>
<feature type="transmembrane region" description="Helical" evidence="10">
    <location>
        <begin position="12"/>
        <end position="35"/>
    </location>
</feature>
<feature type="transmembrane region" description="Helical" evidence="10">
    <location>
        <begin position="240"/>
        <end position="261"/>
    </location>
</feature>
<evidence type="ECO:0000256" key="2">
    <source>
        <dbReference type="ARBA" id="ARBA00004337"/>
    </source>
</evidence>
<keyword evidence="6" id="KW-0967">Endosome</keyword>
<evidence type="ECO:0000256" key="10">
    <source>
        <dbReference type="SAM" id="Phobius"/>
    </source>
</evidence>
<evidence type="ECO:0000256" key="9">
    <source>
        <dbReference type="ARBA" id="ARBA00023228"/>
    </source>
</evidence>
<keyword evidence="12" id="KW-1185">Reference proteome</keyword>
<dbReference type="PRINTS" id="PR02095">
    <property type="entry name" value="TRNSPORTRHRG"/>
</dbReference>
<name>A0ABQ9ERU9_TEGGR</name>
<accession>A0ABQ9ERU9</accession>
<evidence type="ECO:0000256" key="3">
    <source>
        <dbReference type="ARBA" id="ARBA00006203"/>
    </source>
</evidence>
<comment type="subcellular location">
    <subcellularLocation>
        <location evidence="2">Endosome membrane</location>
        <topology evidence="2">Multi-pass membrane protein</topology>
    </subcellularLocation>
    <subcellularLocation>
        <location evidence="1">Lysosome membrane</location>
        <topology evidence="1">Multi-pass membrane protein</topology>
    </subcellularLocation>
</comment>
<sequence length="285" mass="33477">MATPPSTFWLRFRIIYSLIGLTIGLSVLAVFGFNFQNWNAALWGLASGLAAGLTCYLHIAYKRKVWQTYPYRLRYWMISGCFIQLAGVVGFAVYLALAISLKQGLIVHGNGFYLTCVWCFMTWKWGFSVFHFSRTYKRLYYDEYTIIPDDDCQMIYIPVYSSQLMFSPDRYHITYTRLAAGLTCYLHIAYKRKVWQTYPYRLRYWMISGCFIQLAGVVGFAVYLALAISLKQGLIVHGNGFYLTCVWCFMTWKWGFSVFHFSRTYKRLYYDEYTIIPDDDCQMVK</sequence>
<keyword evidence="8 10" id="KW-0472">Membrane</keyword>
<evidence type="ECO:0000256" key="8">
    <source>
        <dbReference type="ARBA" id="ARBA00023136"/>
    </source>
</evidence>
<feature type="transmembrane region" description="Helical" evidence="10">
    <location>
        <begin position="73"/>
        <end position="99"/>
    </location>
</feature>
<evidence type="ECO:0000256" key="1">
    <source>
        <dbReference type="ARBA" id="ARBA00004155"/>
    </source>
</evidence>
<comment type="similarity">
    <text evidence="3">Belongs to the HRG family.</text>
</comment>
<dbReference type="PANTHER" id="PTHR31525">
    <property type="entry name" value="HEME TRANSPORTER HRG1"/>
    <property type="match status" value="1"/>
</dbReference>
<dbReference type="InterPro" id="IPR026218">
    <property type="entry name" value="HRG"/>
</dbReference>
<feature type="transmembrane region" description="Helical" evidence="10">
    <location>
        <begin position="111"/>
        <end position="132"/>
    </location>
</feature>
<evidence type="ECO:0000256" key="6">
    <source>
        <dbReference type="ARBA" id="ARBA00022753"/>
    </source>
</evidence>
<evidence type="ECO:0000256" key="4">
    <source>
        <dbReference type="ARBA" id="ARBA00022448"/>
    </source>
</evidence>
<evidence type="ECO:0000256" key="5">
    <source>
        <dbReference type="ARBA" id="ARBA00022692"/>
    </source>
</evidence>
<gene>
    <name evidence="11" type="ORF">KUTeg_015180</name>
</gene>
<dbReference type="Pfam" id="PF16954">
    <property type="entry name" value="HRG"/>
    <property type="match status" value="2"/>
</dbReference>
<feature type="transmembrane region" description="Helical" evidence="10">
    <location>
        <begin position="202"/>
        <end position="228"/>
    </location>
</feature>
<dbReference type="PANTHER" id="PTHR31525:SF1">
    <property type="entry name" value="HEME TRANSPORTER HRG1"/>
    <property type="match status" value="1"/>
</dbReference>
<evidence type="ECO:0000313" key="12">
    <source>
        <dbReference type="Proteomes" id="UP001217089"/>
    </source>
</evidence>
<keyword evidence="9" id="KW-0458">Lysosome</keyword>
<evidence type="ECO:0000256" key="7">
    <source>
        <dbReference type="ARBA" id="ARBA00022989"/>
    </source>
</evidence>
<feature type="transmembrane region" description="Helical" evidence="10">
    <location>
        <begin position="41"/>
        <end position="61"/>
    </location>
</feature>
<evidence type="ECO:0000313" key="11">
    <source>
        <dbReference type="EMBL" id="KAJ8307096.1"/>
    </source>
</evidence>
<dbReference type="EMBL" id="JARBDR010000793">
    <property type="protein sequence ID" value="KAJ8307096.1"/>
    <property type="molecule type" value="Genomic_DNA"/>
</dbReference>
<dbReference type="Proteomes" id="UP001217089">
    <property type="component" value="Unassembled WGS sequence"/>
</dbReference>
<reference evidence="11 12" key="1">
    <citation type="submission" date="2022-12" db="EMBL/GenBank/DDBJ databases">
        <title>Chromosome-level genome of Tegillarca granosa.</title>
        <authorList>
            <person name="Kim J."/>
        </authorList>
    </citation>
    <scope>NUCLEOTIDE SEQUENCE [LARGE SCALE GENOMIC DNA]</scope>
    <source>
        <strain evidence="11">Teg-2019</strain>
        <tissue evidence="11">Adductor muscle</tissue>
    </source>
</reference>
<proteinExistence type="inferred from homology"/>
<keyword evidence="7 10" id="KW-1133">Transmembrane helix</keyword>